<protein>
    <recommendedName>
        <fullName evidence="10">BED-type domain-containing protein</fullName>
    </recommendedName>
</protein>
<dbReference type="PROSITE" id="PS50808">
    <property type="entry name" value="ZF_BED"/>
    <property type="match status" value="1"/>
</dbReference>
<accession>A0A9P0GE22</accession>
<evidence type="ECO:0000256" key="7">
    <source>
        <dbReference type="ARBA" id="ARBA00023242"/>
    </source>
</evidence>
<feature type="domain" description="BED-type" evidence="10">
    <location>
        <begin position="69"/>
        <end position="121"/>
    </location>
</feature>
<keyword evidence="2" id="KW-0479">Metal-binding</keyword>
<sequence>MDKFLISKRLKTATTNVDEASTSNKDLNLEQANPDTNSNSGAEESDGASATSTASTASESVLSRSNKRKKMSTVWKYFKKKSDDKKFAKCLTCSKEYKTSGNTSNLKDHLKRFHFSTFSETGEVSDDAQAPRSNFRSISSIVNDVGFKKFVNLLDPKYVLPSKTTLRDTIQKKLYLEGVTKLKDILKNIEFLAITSDCWTSLASESYISVTRHFIDENFQLKNAILHTKKLDSRHTGENIANALSEIFTEWNIQKKISCFVTDNAANALKMCQILKIKNLPCFAHSLNLVVQDNLHMPVVKDTIKKCKEIVTFIKNSNIAADTFQKEQETCDKQYKLIQEVKTRWNSTLYMLKRIVDTADALNRTLLKSKKAPSPITAEEMIILKDLIKCLDIFEDATNKVSGATYVTVSLIIPITFGIYCNLTDLVKNLSSE</sequence>
<evidence type="ECO:0000259" key="10">
    <source>
        <dbReference type="PROSITE" id="PS50808"/>
    </source>
</evidence>
<reference evidence="11" key="1">
    <citation type="submission" date="2022-01" db="EMBL/GenBank/DDBJ databases">
        <authorList>
            <person name="King R."/>
        </authorList>
    </citation>
    <scope>NUCLEOTIDE SEQUENCE</scope>
</reference>
<dbReference type="InterPro" id="IPR052035">
    <property type="entry name" value="ZnF_BED_domain_contain"/>
</dbReference>
<feature type="compositionally biased region" description="Low complexity" evidence="9">
    <location>
        <begin position="47"/>
        <end position="60"/>
    </location>
</feature>
<feature type="compositionally biased region" description="Polar residues" evidence="9">
    <location>
        <begin position="15"/>
        <end position="39"/>
    </location>
</feature>
<evidence type="ECO:0000313" key="12">
    <source>
        <dbReference type="Proteomes" id="UP001153636"/>
    </source>
</evidence>
<dbReference type="EMBL" id="OV651833">
    <property type="protein sequence ID" value="CAH1107496.1"/>
    <property type="molecule type" value="Genomic_DNA"/>
</dbReference>
<organism evidence="11 12">
    <name type="scientific">Psylliodes chrysocephalus</name>
    <dbReference type="NCBI Taxonomy" id="3402493"/>
    <lineage>
        <taxon>Eukaryota</taxon>
        <taxon>Metazoa</taxon>
        <taxon>Ecdysozoa</taxon>
        <taxon>Arthropoda</taxon>
        <taxon>Hexapoda</taxon>
        <taxon>Insecta</taxon>
        <taxon>Pterygota</taxon>
        <taxon>Neoptera</taxon>
        <taxon>Endopterygota</taxon>
        <taxon>Coleoptera</taxon>
        <taxon>Polyphaga</taxon>
        <taxon>Cucujiformia</taxon>
        <taxon>Chrysomeloidea</taxon>
        <taxon>Chrysomelidae</taxon>
        <taxon>Galerucinae</taxon>
        <taxon>Alticini</taxon>
        <taxon>Psylliodes</taxon>
    </lineage>
</organism>
<dbReference type="GO" id="GO:0003677">
    <property type="term" value="F:DNA binding"/>
    <property type="evidence" value="ECO:0007669"/>
    <property type="project" value="InterPro"/>
</dbReference>
<dbReference type="GO" id="GO:0008270">
    <property type="term" value="F:zinc ion binding"/>
    <property type="evidence" value="ECO:0007669"/>
    <property type="project" value="UniProtKB-KW"/>
</dbReference>
<feature type="region of interest" description="Disordered" evidence="9">
    <location>
        <begin position="15"/>
        <end position="65"/>
    </location>
</feature>
<dbReference type="SUPFAM" id="SSF53098">
    <property type="entry name" value="Ribonuclease H-like"/>
    <property type="match status" value="1"/>
</dbReference>
<keyword evidence="6" id="KW-0804">Transcription</keyword>
<evidence type="ECO:0000256" key="8">
    <source>
        <dbReference type="PROSITE-ProRule" id="PRU00027"/>
    </source>
</evidence>
<dbReference type="PANTHER" id="PTHR46481:SF10">
    <property type="entry name" value="ZINC FINGER BED DOMAIN-CONTAINING PROTEIN 39"/>
    <property type="match status" value="1"/>
</dbReference>
<dbReference type="GO" id="GO:0005634">
    <property type="term" value="C:nucleus"/>
    <property type="evidence" value="ECO:0007669"/>
    <property type="project" value="UniProtKB-SubCell"/>
</dbReference>
<dbReference type="InterPro" id="IPR036236">
    <property type="entry name" value="Znf_C2H2_sf"/>
</dbReference>
<evidence type="ECO:0000256" key="1">
    <source>
        <dbReference type="ARBA" id="ARBA00004123"/>
    </source>
</evidence>
<dbReference type="InterPro" id="IPR012337">
    <property type="entry name" value="RNaseH-like_sf"/>
</dbReference>
<comment type="subcellular location">
    <subcellularLocation>
        <location evidence="1">Nucleus</location>
    </subcellularLocation>
</comment>
<keyword evidence="12" id="KW-1185">Reference proteome</keyword>
<dbReference type="SMART" id="SM00614">
    <property type="entry name" value="ZnF_BED"/>
    <property type="match status" value="1"/>
</dbReference>
<dbReference type="SUPFAM" id="SSF140996">
    <property type="entry name" value="Hermes dimerisation domain"/>
    <property type="match status" value="1"/>
</dbReference>
<dbReference type="InterPro" id="IPR003656">
    <property type="entry name" value="Znf_BED"/>
</dbReference>
<keyword evidence="3 8" id="KW-0863">Zinc-finger</keyword>
<gene>
    <name evidence="11" type="ORF">PSYICH_LOCUS8086</name>
</gene>
<evidence type="ECO:0000256" key="2">
    <source>
        <dbReference type="ARBA" id="ARBA00022723"/>
    </source>
</evidence>
<keyword evidence="7" id="KW-0539">Nucleus</keyword>
<evidence type="ECO:0000256" key="5">
    <source>
        <dbReference type="ARBA" id="ARBA00023015"/>
    </source>
</evidence>
<keyword evidence="5" id="KW-0805">Transcription regulation</keyword>
<dbReference type="Proteomes" id="UP001153636">
    <property type="component" value="Chromosome 21"/>
</dbReference>
<name>A0A9P0GE22_9CUCU</name>
<dbReference type="GO" id="GO:0009791">
    <property type="term" value="P:post-embryonic development"/>
    <property type="evidence" value="ECO:0007669"/>
    <property type="project" value="UniProtKB-ARBA"/>
</dbReference>
<dbReference type="PANTHER" id="PTHR46481">
    <property type="entry name" value="ZINC FINGER BED DOMAIN-CONTAINING PROTEIN 4"/>
    <property type="match status" value="1"/>
</dbReference>
<dbReference type="Pfam" id="PF02892">
    <property type="entry name" value="zf-BED"/>
    <property type="match status" value="1"/>
</dbReference>
<evidence type="ECO:0000256" key="3">
    <source>
        <dbReference type="ARBA" id="ARBA00022771"/>
    </source>
</evidence>
<evidence type="ECO:0000256" key="6">
    <source>
        <dbReference type="ARBA" id="ARBA00023163"/>
    </source>
</evidence>
<dbReference type="SUPFAM" id="SSF57667">
    <property type="entry name" value="beta-beta-alpha zinc fingers"/>
    <property type="match status" value="1"/>
</dbReference>
<dbReference type="AlphaFoldDB" id="A0A9P0GE22"/>
<keyword evidence="4" id="KW-0862">Zinc</keyword>
<dbReference type="OrthoDB" id="3062869at2759"/>
<evidence type="ECO:0000256" key="9">
    <source>
        <dbReference type="SAM" id="MobiDB-lite"/>
    </source>
</evidence>
<proteinExistence type="predicted"/>
<evidence type="ECO:0000256" key="4">
    <source>
        <dbReference type="ARBA" id="ARBA00022833"/>
    </source>
</evidence>
<evidence type="ECO:0000313" key="11">
    <source>
        <dbReference type="EMBL" id="CAH1107496.1"/>
    </source>
</evidence>